<sequence>MGTNGQTTYVVLSSTPTPSTPVATGSITNSLVDSAHPYYLHTSDYPGMNLVSSAFDGRAYGGWRRAIVIALSAKNKLGFIDGTLALPDADYGLQRAWSRCNDMVLSWLLNSVSKEIAESVLYSQSANDLWNDLED</sequence>
<keyword evidence="1" id="KW-1185">Reference proteome</keyword>
<protein>
    <submittedName>
        <fullName evidence="2">Uncharacterized protein LOC142168823</fullName>
    </submittedName>
</protein>
<gene>
    <name evidence="2" type="primary">LOC142168823</name>
</gene>
<reference evidence="2" key="2">
    <citation type="submission" date="2025-08" db="UniProtKB">
        <authorList>
            <consortium name="RefSeq"/>
        </authorList>
    </citation>
    <scope>IDENTIFICATION</scope>
    <source>
        <tissue evidence="2">Leaf</tissue>
    </source>
</reference>
<organism evidence="1 2">
    <name type="scientific">Nicotiana tabacum</name>
    <name type="common">Common tobacco</name>
    <dbReference type="NCBI Taxonomy" id="4097"/>
    <lineage>
        <taxon>Eukaryota</taxon>
        <taxon>Viridiplantae</taxon>
        <taxon>Streptophyta</taxon>
        <taxon>Embryophyta</taxon>
        <taxon>Tracheophyta</taxon>
        <taxon>Spermatophyta</taxon>
        <taxon>Magnoliopsida</taxon>
        <taxon>eudicotyledons</taxon>
        <taxon>Gunneridae</taxon>
        <taxon>Pentapetalae</taxon>
        <taxon>asterids</taxon>
        <taxon>lamiids</taxon>
        <taxon>Solanales</taxon>
        <taxon>Solanaceae</taxon>
        <taxon>Nicotianoideae</taxon>
        <taxon>Nicotianeae</taxon>
        <taxon>Nicotiana</taxon>
    </lineage>
</organism>
<dbReference type="RefSeq" id="XP_075086083.1">
    <property type="nucleotide sequence ID" value="XM_075229982.1"/>
</dbReference>
<reference evidence="1" key="1">
    <citation type="journal article" date="2014" name="Nat. Commun.">
        <title>The tobacco genome sequence and its comparison with those of tomato and potato.</title>
        <authorList>
            <person name="Sierro N."/>
            <person name="Battey J.N."/>
            <person name="Ouadi S."/>
            <person name="Bakaher N."/>
            <person name="Bovet L."/>
            <person name="Willig A."/>
            <person name="Goepfert S."/>
            <person name="Peitsch M.C."/>
            <person name="Ivanov N.V."/>
        </authorList>
    </citation>
    <scope>NUCLEOTIDE SEQUENCE [LARGE SCALE GENOMIC DNA]</scope>
</reference>
<proteinExistence type="predicted"/>
<accession>A0AC58SM78</accession>
<evidence type="ECO:0000313" key="1">
    <source>
        <dbReference type="Proteomes" id="UP000790787"/>
    </source>
</evidence>
<evidence type="ECO:0000313" key="2">
    <source>
        <dbReference type="RefSeq" id="XP_075086083.1"/>
    </source>
</evidence>
<dbReference type="Proteomes" id="UP000790787">
    <property type="component" value="Chromosome 14"/>
</dbReference>
<name>A0AC58SM78_TOBAC</name>